<dbReference type="InterPro" id="IPR048422">
    <property type="entry name" value="NOA1/YqeH-like_C"/>
</dbReference>
<dbReference type="GO" id="GO:0005739">
    <property type="term" value="C:mitochondrion"/>
    <property type="evidence" value="ECO:0007669"/>
    <property type="project" value="TreeGrafter"/>
</dbReference>
<dbReference type="EMBL" id="JABANN010000905">
    <property type="protein sequence ID" value="KAF4652531.1"/>
    <property type="molecule type" value="Genomic_DNA"/>
</dbReference>
<feature type="non-terminal residue" evidence="5">
    <location>
        <position position="1013"/>
    </location>
</feature>
<reference evidence="5 6" key="1">
    <citation type="submission" date="2020-04" db="EMBL/GenBank/DDBJ databases">
        <title>Perkinsus olseni comparative genomics.</title>
        <authorList>
            <person name="Bogema D.R."/>
        </authorList>
    </citation>
    <scope>NUCLEOTIDE SEQUENCE [LARGE SCALE GENOMIC DNA]</scope>
    <source>
        <strain evidence="5">ATCC PRA-31</strain>
    </source>
</reference>
<feature type="coiled-coil region" evidence="1">
    <location>
        <begin position="774"/>
        <end position="882"/>
    </location>
</feature>
<dbReference type="InterPro" id="IPR006073">
    <property type="entry name" value="GTP-bd"/>
</dbReference>
<dbReference type="Proteomes" id="UP000572268">
    <property type="component" value="Unassembled WGS sequence"/>
</dbReference>
<dbReference type="PANTHER" id="PTHR46434">
    <property type="entry name" value="GENETIC INTERACTOR OF PROHIBITINS 3, MITOCHONDRIAL"/>
    <property type="match status" value="1"/>
</dbReference>
<dbReference type="GO" id="GO:0005525">
    <property type="term" value="F:GTP binding"/>
    <property type="evidence" value="ECO:0007669"/>
    <property type="project" value="InterPro"/>
</dbReference>
<proteinExistence type="predicted"/>
<accession>A0A7J6L154</accession>
<evidence type="ECO:0000313" key="6">
    <source>
        <dbReference type="Proteomes" id="UP000572268"/>
    </source>
</evidence>
<evidence type="ECO:0000259" key="3">
    <source>
        <dbReference type="Pfam" id="PF01926"/>
    </source>
</evidence>
<keyword evidence="1" id="KW-0175">Coiled coil</keyword>
<feature type="compositionally biased region" description="Basic and acidic residues" evidence="2">
    <location>
        <begin position="662"/>
        <end position="679"/>
    </location>
</feature>
<evidence type="ECO:0000259" key="4">
    <source>
        <dbReference type="Pfam" id="PF21516"/>
    </source>
</evidence>
<dbReference type="PANTHER" id="PTHR46434:SF1">
    <property type="entry name" value="GENETIC INTERACTOR OF PROHIBITINS 3, MITOCHONDRIAL"/>
    <property type="match status" value="1"/>
</dbReference>
<dbReference type="Gene3D" id="3.40.50.300">
    <property type="entry name" value="P-loop containing nucleotide triphosphate hydrolases"/>
    <property type="match status" value="1"/>
</dbReference>
<evidence type="ECO:0000256" key="1">
    <source>
        <dbReference type="SAM" id="Coils"/>
    </source>
</evidence>
<dbReference type="AlphaFoldDB" id="A0A7J6L154"/>
<feature type="region of interest" description="Disordered" evidence="2">
    <location>
        <begin position="219"/>
        <end position="250"/>
    </location>
</feature>
<protein>
    <submittedName>
        <fullName evidence="5">Nitric oxide associated protein 1</fullName>
    </submittedName>
</protein>
<sequence>MVSNDAWTRSYGLLCDFHLGRHEIEQDDAISSLPLYLTLARCLFATSSATERRRSLLRWKHREARRQQRQKPANWWLSPSEASRLVTSADQKLEQESRYVHPEKGRWEIKGMPTGFTTDVVTHDELAPQGRRCCGCGSSVQSVDYTKQGYVPKSVADTFRAGRKKVYNTPRGVMIDEADHGSAPGEVIKVESGKYKMKTRLIYCQRCFVLQQYHRLPDPKQEEDRLRRREIDEGPPVAEEGDEEGELEEDSIQVEPLQELTADELAEVSKQTSMGYYRMKGGYQWQQEEEIVAKVVKSIRKDSLVLMLVDILDFESSIVPELFESCRQKNLQVMFVINKIDGIPFYEKKKHQIRQWATRMSRQIKNSHWSDVVLVSSLNGTGFADLEERMRQYLSSDKPRWIYIVGRVNTGKSTFVNRWLRHIGYTHLGTVNYKRGTGGITRSPVPGTTMQFVTFGLPRKFRLVDSPGIPSKAQLTSFLEDPKDLYDLSLCRQHPVRPVTHTIKPGRSLIIGGGLARIDHKGASTQGMYLSIWLGEDLCKPNKITLHVIDTKKADDFLARKKGAFMYPPHSPDAQLPPLTKHNVEVYAPNPHTAMDDISIAGLGWITVYGYGHEELTVWVPEGVKVFRRPAVLPYTIRQKGVSEFHPRARGRGQKIAREKFKEVRDKNQRDKWRSEAAAREASFISPSESAPSKDVPFVEEATTNADPELHNERSPHIRPQPAATLDIPLAGLQHSADYAGSPRRPSPPQSTEKDVTGEVFRLRRENDHYRQLSRENMARVEHLERELRRAQRRSLGRTSQGHSSSMPLEARVLELEDIIKKQDKELQRMSELLAANMRTSRGKPSSSDDLQERVDALKGELSNAQSRAEEAEERAAQWELLEKSVSRVLARLTACVGGGLVAIAPRKHRNSREEAEFVYVCVSLADVNVFAEPDDAEPLLSFSKASMRVVIVVSEGVSTSALHSQLQLFRCSHACGEPELVLRCRNPRETEKWIRLFKSVTFLSAAEATSAQ</sequence>
<evidence type="ECO:0000313" key="5">
    <source>
        <dbReference type="EMBL" id="KAF4652531.1"/>
    </source>
</evidence>
<comment type="caution">
    <text evidence="5">The sequence shown here is derived from an EMBL/GenBank/DDBJ whole genome shotgun (WGS) entry which is preliminary data.</text>
</comment>
<feature type="compositionally biased region" description="Acidic residues" evidence="2">
    <location>
        <begin position="239"/>
        <end position="250"/>
    </location>
</feature>
<dbReference type="InterPro" id="IPR027417">
    <property type="entry name" value="P-loop_NTPase"/>
</dbReference>
<dbReference type="SUPFAM" id="SSF52540">
    <property type="entry name" value="P-loop containing nucleoside triphosphate hydrolases"/>
    <property type="match status" value="1"/>
</dbReference>
<feature type="domain" description="G" evidence="3">
    <location>
        <begin position="402"/>
        <end position="472"/>
    </location>
</feature>
<dbReference type="Pfam" id="PF21516">
    <property type="entry name" value="YqeH-like_C"/>
    <property type="match status" value="1"/>
</dbReference>
<feature type="compositionally biased region" description="Basic and acidic residues" evidence="2">
    <location>
        <begin position="219"/>
        <end position="232"/>
    </location>
</feature>
<gene>
    <name evidence="5" type="primary">NOA1</name>
    <name evidence="5" type="ORF">FOL46_009691</name>
</gene>
<feature type="region of interest" description="Disordered" evidence="2">
    <location>
        <begin position="662"/>
        <end position="697"/>
    </location>
</feature>
<feature type="domain" description="NOA1/YqeH-like C-terminal" evidence="4">
    <location>
        <begin position="541"/>
        <end position="631"/>
    </location>
</feature>
<organism evidence="5 6">
    <name type="scientific">Perkinsus olseni</name>
    <name type="common">Perkinsus atlanticus</name>
    <dbReference type="NCBI Taxonomy" id="32597"/>
    <lineage>
        <taxon>Eukaryota</taxon>
        <taxon>Sar</taxon>
        <taxon>Alveolata</taxon>
        <taxon>Perkinsozoa</taxon>
        <taxon>Perkinsea</taxon>
        <taxon>Perkinsida</taxon>
        <taxon>Perkinsidae</taxon>
        <taxon>Perkinsus</taxon>
    </lineage>
</organism>
<evidence type="ECO:0000256" key="2">
    <source>
        <dbReference type="SAM" id="MobiDB-lite"/>
    </source>
</evidence>
<name>A0A7J6L154_PEROL</name>
<feature type="region of interest" description="Disordered" evidence="2">
    <location>
        <begin position="736"/>
        <end position="759"/>
    </location>
</feature>
<dbReference type="InterPro" id="IPR050896">
    <property type="entry name" value="Mito_lipid_metab_GTPase"/>
</dbReference>
<dbReference type="Pfam" id="PF01926">
    <property type="entry name" value="MMR_HSR1"/>
    <property type="match status" value="1"/>
</dbReference>